<sequence length="200" mass="21634">MSERPPHSGSFWTTLPGILTGLAAVIGALATAWVAFRPAVDAPPRDHPARQAAPASQAATSAARRTFRISALDYSNGPDVSPASRTSAPHAFGNILMNRDPPDNSRPNWAEWRIQGGTGSVWLLRVEYAAGEPRPVQVLVNGRVVVPSALNATTGCWDSQCQQWRDVGTIALEPGENVLRLDRPEGVFPHIRMLEFVPVE</sequence>
<accession>A0A317FJH7</accession>
<keyword evidence="3" id="KW-1185">Reference proteome</keyword>
<protein>
    <recommendedName>
        <fullName evidence="4">CBM6 domain-containing protein</fullName>
    </recommendedName>
</protein>
<keyword evidence="1" id="KW-0472">Membrane</keyword>
<evidence type="ECO:0000313" key="2">
    <source>
        <dbReference type="EMBL" id="PWS37756.1"/>
    </source>
</evidence>
<name>A0A317FJH7_9PROT</name>
<evidence type="ECO:0000256" key="1">
    <source>
        <dbReference type="SAM" id="Phobius"/>
    </source>
</evidence>
<feature type="transmembrane region" description="Helical" evidence="1">
    <location>
        <begin position="12"/>
        <end position="36"/>
    </location>
</feature>
<evidence type="ECO:0008006" key="4">
    <source>
        <dbReference type="Google" id="ProtNLM"/>
    </source>
</evidence>
<keyword evidence="1" id="KW-0812">Transmembrane</keyword>
<reference evidence="3" key="1">
    <citation type="submission" date="2018-05" db="EMBL/GenBank/DDBJ databases">
        <authorList>
            <person name="Du Z."/>
            <person name="Wang X."/>
        </authorList>
    </citation>
    <scope>NUCLEOTIDE SEQUENCE [LARGE SCALE GENOMIC DNA]</scope>
    <source>
        <strain evidence="3">CQN31</strain>
    </source>
</reference>
<comment type="caution">
    <text evidence="2">The sequence shown here is derived from an EMBL/GenBank/DDBJ whole genome shotgun (WGS) entry which is preliminary data.</text>
</comment>
<dbReference type="OrthoDB" id="3971500at2"/>
<dbReference type="AlphaFoldDB" id="A0A317FJH7"/>
<dbReference type="Proteomes" id="UP000245765">
    <property type="component" value="Unassembled WGS sequence"/>
</dbReference>
<keyword evidence="1" id="KW-1133">Transmembrane helix</keyword>
<gene>
    <name evidence="2" type="ORF">DFH01_00065</name>
</gene>
<dbReference type="RefSeq" id="WP_109868378.1">
    <property type="nucleotide sequence ID" value="NZ_QGNA01000001.1"/>
</dbReference>
<evidence type="ECO:0000313" key="3">
    <source>
        <dbReference type="Proteomes" id="UP000245765"/>
    </source>
</evidence>
<dbReference type="EMBL" id="QGNA01000001">
    <property type="protein sequence ID" value="PWS37756.1"/>
    <property type="molecule type" value="Genomic_DNA"/>
</dbReference>
<proteinExistence type="predicted"/>
<dbReference type="Gene3D" id="2.60.120.260">
    <property type="entry name" value="Galactose-binding domain-like"/>
    <property type="match status" value="1"/>
</dbReference>
<organism evidence="2 3">
    <name type="scientific">Falsiroseomonas bella</name>
    <dbReference type="NCBI Taxonomy" id="2184016"/>
    <lineage>
        <taxon>Bacteria</taxon>
        <taxon>Pseudomonadati</taxon>
        <taxon>Pseudomonadota</taxon>
        <taxon>Alphaproteobacteria</taxon>
        <taxon>Acetobacterales</taxon>
        <taxon>Roseomonadaceae</taxon>
        <taxon>Falsiroseomonas</taxon>
    </lineage>
</organism>